<dbReference type="PROSITE" id="PS51177">
    <property type="entry name" value="LUMAZINE_BIND"/>
    <property type="match status" value="2"/>
</dbReference>
<keyword evidence="6" id="KW-0686">Riboflavin biosynthesis</keyword>
<gene>
    <name evidence="12" type="ORF">CKO13_03065</name>
</gene>
<dbReference type="NCBIfam" id="NF009566">
    <property type="entry name" value="PRK13020.1"/>
    <property type="match status" value="1"/>
</dbReference>
<organism evidence="12 13">
    <name type="scientific">Halorhodospira neutriphila</name>
    <dbReference type="NCBI Taxonomy" id="168379"/>
    <lineage>
        <taxon>Bacteria</taxon>
        <taxon>Pseudomonadati</taxon>
        <taxon>Pseudomonadota</taxon>
        <taxon>Gammaproteobacteria</taxon>
        <taxon>Chromatiales</taxon>
        <taxon>Ectothiorhodospiraceae</taxon>
        <taxon>Halorhodospira</taxon>
    </lineage>
</organism>
<evidence type="ECO:0000256" key="6">
    <source>
        <dbReference type="ARBA" id="ARBA00022619"/>
    </source>
</evidence>
<evidence type="ECO:0000259" key="11">
    <source>
        <dbReference type="PROSITE" id="PS51177"/>
    </source>
</evidence>
<proteinExistence type="predicted"/>
<evidence type="ECO:0000256" key="9">
    <source>
        <dbReference type="NCBIfam" id="TIGR00187"/>
    </source>
</evidence>
<dbReference type="InterPro" id="IPR001783">
    <property type="entry name" value="Lumazine-bd"/>
</dbReference>
<evidence type="ECO:0000256" key="3">
    <source>
        <dbReference type="ARBA" id="ARBA00004887"/>
    </source>
</evidence>
<evidence type="ECO:0000256" key="10">
    <source>
        <dbReference type="PROSITE-ProRule" id="PRU00524"/>
    </source>
</evidence>
<dbReference type="NCBIfam" id="NF006767">
    <property type="entry name" value="PRK09289.1"/>
    <property type="match status" value="1"/>
</dbReference>
<evidence type="ECO:0000256" key="1">
    <source>
        <dbReference type="ARBA" id="ARBA00000968"/>
    </source>
</evidence>
<dbReference type="SUPFAM" id="SSF63380">
    <property type="entry name" value="Riboflavin synthase domain-like"/>
    <property type="match status" value="2"/>
</dbReference>
<name>A0ABS1E2K5_9GAMM</name>
<feature type="repeat" description="Lumazine-binding" evidence="10">
    <location>
        <begin position="1"/>
        <end position="97"/>
    </location>
</feature>
<keyword evidence="13" id="KW-1185">Reference proteome</keyword>
<evidence type="ECO:0000256" key="4">
    <source>
        <dbReference type="ARBA" id="ARBA00012827"/>
    </source>
</evidence>
<evidence type="ECO:0000256" key="8">
    <source>
        <dbReference type="ARBA" id="ARBA00022737"/>
    </source>
</evidence>
<dbReference type="NCBIfam" id="TIGR00187">
    <property type="entry name" value="ribE"/>
    <property type="match status" value="1"/>
</dbReference>
<feature type="domain" description="Lumazine-binding" evidence="11">
    <location>
        <begin position="1"/>
        <end position="97"/>
    </location>
</feature>
<reference evidence="12 13" key="1">
    <citation type="journal article" date="2020" name="Microorganisms">
        <title>Osmotic Adaptation and Compatible Solute Biosynthesis of Phototrophic Bacteria as Revealed from Genome Analyses.</title>
        <authorList>
            <person name="Imhoff J.F."/>
            <person name="Rahn T."/>
            <person name="Kunzel S."/>
            <person name="Keller A."/>
            <person name="Neulinger S.C."/>
        </authorList>
    </citation>
    <scope>NUCLEOTIDE SEQUENCE [LARGE SCALE GENOMIC DNA]</scope>
    <source>
        <strain evidence="12 13">DSM 15116</strain>
    </source>
</reference>
<comment type="function">
    <text evidence="2">Catalyzes the dismutation of two molecules of 6,7-dimethyl-8-ribityllumazine, resulting in the formation of riboflavin and 5-amino-6-(D-ribitylamino)uracil.</text>
</comment>
<dbReference type="InterPro" id="IPR026017">
    <property type="entry name" value="Lumazine-bd_dom"/>
</dbReference>
<dbReference type="Proteomes" id="UP000738126">
    <property type="component" value="Unassembled WGS sequence"/>
</dbReference>
<dbReference type="EC" id="2.5.1.9" evidence="4 9"/>
<evidence type="ECO:0000256" key="7">
    <source>
        <dbReference type="ARBA" id="ARBA00022679"/>
    </source>
</evidence>
<dbReference type="RefSeq" id="WP_200256698.1">
    <property type="nucleotide sequence ID" value="NZ_NRSH01000019.1"/>
</dbReference>
<comment type="pathway">
    <text evidence="3">Cofactor biosynthesis; riboflavin biosynthesis; riboflavin from 2-hydroxy-3-oxobutyl phosphate and 5-amino-6-(D-ribitylamino)uracil: step 2/2.</text>
</comment>
<evidence type="ECO:0000313" key="13">
    <source>
        <dbReference type="Proteomes" id="UP000738126"/>
    </source>
</evidence>
<dbReference type="Pfam" id="PF00677">
    <property type="entry name" value="Lum_binding"/>
    <property type="match status" value="2"/>
</dbReference>
<protein>
    <recommendedName>
        <fullName evidence="5 9">Riboflavin synthase</fullName>
        <ecNumber evidence="4 9">2.5.1.9</ecNumber>
    </recommendedName>
</protein>
<feature type="domain" description="Lumazine-binding" evidence="11">
    <location>
        <begin position="98"/>
        <end position="194"/>
    </location>
</feature>
<dbReference type="PIRSF" id="PIRSF000498">
    <property type="entry name" value="Riboflavin_syn_A"/>
    <property type="match status" value="1"/>
</dbReference>
<dbReference type="InterPro" id="IPR017938">
    <property type="entry name" value="Riboflavin_synthase-like_b-brl"/>
</dbReference>
<accession>A0ABS1E2K5</accession>
<sequence>MFTGIVQAVGRVAEAERRGSARRLSVEAPGLGLAGSAMGDSVAVDGVCLTAAALHGERFTADVSDETLRCTTLGALGAGARVNLELAVTPSTPLGGHLVTGHVDGVGEVVAREAAGGSERWRFRLPEGLARYVAVKGSVAVAGVSLTVNAVAGREFEVNLVPHTLAATTLGERRPGDPVNIEVDLLARYVERLLGGAPGAEGGGLSLEQLRRAGYGE</sequence>
<keyword evidence="8" id="KW-0677">Repeat</keyword>
<feature type="repeat" description="Lumazine-binding" evidence="10">
    <location>
        <begin position="98"/>
        <end position="194"/>
    </location>
</feature>
<comment type="catalytic activity">
    <reaction evidence="1">
        <text>2 6,7-dimethyl-8-(1-D-ribityl)lumazine + H(+) = 5-amino-6-(D-ribitylamino)uracil + riboflavin</text>
        <dbReference type="Rhea" id="RHEA:20772"/>
        <dbReference type="ChEBI" id="CHEBI:15378"/>
        <dbReference type="ChEBI" id="CHEBI:15934"/>
        <dbReference type="ChEBI" id="CHEBI:57986"/>
        <dbReference type="ChEBI" id="CHEBI:58201"/>
        <dbReference type="EC" id="2.5.1.9"/>
    </reaction>
</comment>
<dbReference type="EMBL" id="NRSH01000019">
    <property type="protein sequence ID" value="MBK1726015.1"/>
    <property type="molecule type" value="Genomic_DNA"/>
</dbReference>
<dbReference type="InterPro" id="IPR023366">
    <property type="entry name" value="ATP_synth_asu-like_sf"/>
</dbReference>
<evidence type="ECO:0000256" key="2">
    <source>
        <dbReference type="ARBA" id="ARBA00002803"/>
    </source>
</evidence>
<dbReference type="Gene3D" id="2.40.30.20">
    <property type="match status" value="2"/>
</dbReference>
<dbReference type="CDD" id="cd00402">
    <property type="entry name" value="Riboflavin_synthase_like"/>
    <property type="match status" value="1"/>
</dbReference>
<dbReference type="PANTHER" id="PTHR21098">
    <property type="entry name" value="RIBOFLAVIN SYNTHASE ALPHA CHAIN"/>
    <property type="match status" value="1"/>
</dbReference>
<keyword evidence="7" id="KW-0808">Transferase</keyword>
<dbReference type="PANTHER" id="PTHR21098:SF12">
    <property type="entry name" value="RIBOFLAVIN SYNTHASE"/>
    <property type="match status" value="1"/>
</dbReference>
<evidence type="ECO:0000313" key="12">
    <source>
        <dbReference type="EMBL" id="MBK1726015.1"/>
    </source>
</evidence>
<comment type="caution">
    <text evidence="12">The sequence shown here is derived from an EMBL/GenBank/DDBJ whole genome shotgun (WGS) entry which is preliminary data.</text>
</comment>
<evidence type="ECO:0000256" key="5">
    <source>
        <dbReference type="ARBA" id="ARBA00013950"/>
    </source>
</evidence>